<keyword evidence="3" id="KW-0547">Nucleotide-binding</keyword>
<dbReference type="EMBL" id="JABXWR010000001">
    <property type="protein sequence ID" value="NVO66698.1"/>
    <property type="molecule type" value="Genomic_DNA"/>
</dbReference>
<feature type="domain" description="DUF4143" evidence="2">
    <location>
        <begin position="233"/>
        <end position="376"/>
    </location>
</feature>
<dbReference type="PANTHER" id="PTHR33295">
    <property type="entry name" value="ATPASE"/>
    <property type="match status" value="1"/>
</dbReference>
<evidence type="ECO:0000313" key="4">
    <source>
        <dbReference type="Proteomes" id="UP000570823"/>
    </source>
</evidence>
<reference evidence="3 4" key="1">
    <citation type="submission" date="2020-06" db="EMBL/GenBank/DDBJ databases">
        <title>Methanofollis fontis sp. nov., a methanogen isolated from marine sediments near a cold seep at Four-Way Closure Ridge offshore southwestern Taiwan.</title>
        <authorList>
            <person name="Chen S.-C."/>
            <person name="Teng N.-H."/>
            <person name="Lin Y.-S."/>
            <person name="Lai M.-C."/>
            <person name="Chen H.-H."/>
            <person name="Wang C.-C."/>
        </authorList>
    </citation>
    <scope>NUCLEOTIDE SEQUENCE [LARGE SCALE GENOMIC DNA]</scope>
    <source>
        <strain evidence="3 4">DSM 2702</strain>
    </source>
</reference>
<dbReference type="InterPro" id="IPR041682">
    <property type="entry name" value="AAA_14"/>
</dbReference>
<evidence type="ECO:0000259" key="1">
    <source>
        <dbReference type="Pfam" id="PF13173"/>
    </source>
</evidence>
<organism evidence="3 4">
    <name type="scientific">Methanofollis tationis</name>
    <dbReference type="NCBI Taxonomy" id="81417"/>
    <lineage>
        <taxon>Archaea</taxon>
        <taxon>Methanobacteriati</taxon>
        <taxon>Methanobacteriota</taxon>
        <taxon>Stenosarchaea group</taxon>
        <taxon>Methanomicrobia</taxon>
        <taxon>Methanomicrobiales</taxon>
        <taxon>Methanomicrobiaceae</taxon>
        <taxon>Methanofollis</taxon>
    </lineage>
</organism>
<gene>
    <name evidence="3" type="ORF">HWN36_05095</name>
</gene>
<feature type="domain" description="AAA" evidence="1">
    <location>
        <begin position="41"/>
        <end position="173"/>
    </location>
</feature>
<dbReference type="Pfam" id="PF13635">
    <property type="entry name" value="DUF4143"/>
    <property type="match status" value="1"/>
</dbReference>
<proteinExistence type="predicted"/>
<sequence>MADLLDLLVALNPWWSGRDFDTGVRRDRYLSKIKRYCTTGEIVVLSGVRRSGKTTLLYQMIRDLIDEQGVDPRSILFVNCDEPALANLDRPLEAVLDTYRSNIWSGEGAWLVFDEIQAIPGWERWLKATYDRKRFRLVISGSSSYLLDSEVSTLISGRYLAVPVYPLDFSEYLLFRGMEVELDPVALAARKYDILNLLGQYIREGGFPQAVRQEDGGVKADQLRAYYDSIVYRDIVQVNKVRNQRALADLLSYLLTNIALPYSYRQLVEVLGIEAATIREYVCYAEMARVLFEVQYFSYSLKVQARNNKKVYCIDTGLRNAVSFTFSADEGRCVENLVFLELRRRGGDPYYWKKGGEVDFVLKNPDNTLTAINVTYTDTPPEREMNALREFAAEFDGRVRDLVLITKDTVRMDGEIRCVPLWRWLLGVV</sequence>
<dbReference type="AlphaFoldDB" id="A0A7K4HPE1"/>
<dbReference type="InterPro" id="IPR025420">
    <property type="entry name" value="DUF4143"/>
</dbReference>
<dbReference type="RefSeq" id="WP_176788370.1">
    <property type="nucleotide sequence ID" value="NZ_JABXWR010000001.1"/>
</dbReference>
<accession>A0A7K4HPE1</accession>
<dbReference type="Proteomes" id="UP000570823">
    <property type="component" value="Unassembled WGS sequence"/>
</dbReference>
<dbReference type="PANTHER" id="PTHR33295:SF19">
    <property type="entry name" value="ARCHAEAL ATPASE"/>
    <property type="match status" value="1"/>
</dbReference>
<name>A0A7K4HPE1_9EURY</name>
<dbReference type="InterPro" id="IPR027417">
    <property type="entry name" value="P-loop_NTPase"/>
</dbReference>
<dbReference type="Pfam" id="PF13173">
    <property type="entry name" value="AAA_14"/>
    <property type="match status" value="1"/>
</dbReference>
<keyword evidence="4" id="KW-1185">Reference proteome</keyword>
<dbReference type="OrthoDB" id="110069at2157"/>
<dbReference type="Gene3D" id="3.40.50.300">
    <property type="entry name" value="P-loop containing nucleotide triphosphate hydrolases"/>
    <property type="match status" value="1"/>
</dbReference>
<dbReference type="SUPFAM" id="SSF52540">
    <property type="entry name" value="P-loop containing nucleoside triphosphate hydrolases"/>
    <property type="match status" value="1"/>
</dbReference>
<comment type="caution">
    <text evidence="3">The sequence shown here is derived from an EMBL/GenBank/DDBJ whole genome shotgun (WGS) entry which is preliminary data.</text>
</comment>
<protein>
    <submittedName>
        <fullName evidence="3">ATP-binding protein</fullName>
    </submittedName>
</protein>
<evidence type="ECO:0000313" key="3">
    <source>
        <dbReference type="EMBL" id="NVO66698.1"/>
    </source>
</evidence>
<keyword evidence="3" id="KW-0067">ATP-binding</keyword>
<evidence type="ECO:0000259" key="2">
    <source>
        <dbReference type="Pfam" id="PF13635"/>
    </source>
</evidence>
<dbReference type="GO" id="GO:0005524">
    <property type="term" value="F:ATP binding"/>
    <property type="evidence" value="ECO:0007669"/>
    <property type="project" value="UniProtKB-KW"/>
</dbReference>